<feature type="transmembrane region" description="Helical" evidence="7">
    <location>
        <begin position="395"/>
        <end position="413"/>
    </location>
</feature>
<feature type="transmembrane region" description="Helical" evidence="7">
    <location>
        <begin position="238"/>
        <end position="259"/>
    </location>
</feature>
<keyword evidence="9" id="KW-1185">Reference proteome</keyword>
<dbReference type="PANTHER" id="PTHR22926">
    <property type="entry name" value="PHOSPHO-N-ACETYLMURAMOYL-PENTAPEPTIDE-TRANSFERASE"/>
    <property type="match status" value="1"/>
</dbReference>
<keyword evidence="6 7" id="KW-0472">Membrane</keyword>
<dbReference type="InterPro" id="IPR018480">
    <property type="entry name" value="PNAcMuramoyl-5peptid_Trfase_CS"/>
</dbReference>
<feature type="transmembrane region" description="Helical" evidence="7">
    <location>
        <begin position="478"/>
        <end position="497"/>
    </location>
</feature>
<feature type="transmembrane region" description="Helical" evidence="7">
    <location>
        <begin position="46"/>
        <end position="67"/>
    </location>
</feature>
<feature type="transmembrane region" description="Helical" evidence="7">
    <location>
        <begin position="73"/>
        <end position="89"/>
    </location>
</feature>
<sequence length="555" mass="60480">MDSTNYLFIFMTALFAALIMVPALRRWALDTGAVDVPDARKVHTQVIPRVGGIGIFIAAVFSLLVFFDFDFRLRGILAGGFVVFVTGLIDDLHGLSPRWKFFGQVFGCVITITVADLKIHSLGNLFGTGAIQLNPLLAVLFTIFAVVGVVNAVNLIDGLDGLAGGVSVIALSAFLTLGYLDGNASAMALCAATLGGVLGFLKYNFYPARIFMGDTGSLVVGYLLGFLAVLLTQGQGSAIPAVVPVLILGLPLIDTIWVMTRRVVEGKSPFAPDRTHVHHKFLDLGLEHRFTVLVIYGISLFWALFAILFHQRPEYFLLGFYLLFSVAAYVGLRYLSRHRDRFRFFAKDSAGGIRETATYRRIADLCAMLVPPGVAALFLVFLLISLVWGEAAGGRLWQVCLLLFIGGAGLLYFTRDTANSYLLAILFLVGLVFVFCLENQTPLGAGRPIPLRIADFTLGTMALLVLGMTIFPKRGAHFLSTVDFLVFSFTVFAAIVLFQTPALMGYTSLIWRGLVLYLALKIMAGQNRIKSGYMVYPILGVLLILGVRSWLGPGT</sequence>
<dbReference type="CDD" id="cd06853">
    <property type="entry name" value="GT_WecA_like"/>
    <property type="match status" value="1"/>
</dbReference>
<evidence type="ECO:0000313" key="9">
    <source>
        <dbReference type="Proteomes" id="UP001319827"/>
    </source>
</evidence>
<dbReference type="RefSeq" id="WP_221248818.1">
    <property type="nucleotide sequence ID" value="NZ_AP024355.1"/>
</dbReference>
<feature type="transmembrane region" description="Helical" evidence="7">
    <location>
        <begin position="162"/>
        <end position="180"/>
    </location>
</feature>
<dbReference type="EMBL" id="AP024355">
    <property type="protein sequence ID" value="BCR05391.1"/>
    <property type="molecule type" value="Genomic_DNA"/>
</dbReference>
<reference evidence="8 9" key="2">
    <citation type="journal article" date="2021" name="Int. J. Syst. Evol. Microbiol.">
        <title>Isolation and Polyphasic Characterization of Desulfuromonas versatilis sp. Nov., an Electrogenic Bacteria Capable of Versatile Metabolism Isolated from a Graphene Oxide-Reducing Enrichment Culture.</title>
        <authorList>
            <person name="Xie L."/>
            <person name="Yoshida N."/>
            <person name="Ishii S."/>
            <person name="Meng L."/>
        </authorList>
    </citation>
    <scope>NUCLEOTIDE SEQUENCE [LARGE SCALE GENOMIC DNA]</scope>
    <source>
        <strain evidence="8 9">NIT-T3</strain>
    </source>
</reference>
<dbReference type="Pfam" id="PF00953">
    <property type="entry name" value="Glycos_transf_4"/>
    <property type="match status" value="1"/>
</dbReference>
<feature type="transmembrane region" description="Helical" evidence="7">
    <location>
        <begin position="420"/>
        <end position="437"/>
    </location>
</feature>
<evidence type="ECO:0000313" key="8">
    <source>
        <dbReference type="EMBL" id="BCR05391.1"/>
    </source>
</evidence>
<evidence type="ECO:0000256" key="4">
    <source>
        <dbReference type="ARBA" id="ARBA00022692"/>
    </source>
</evidence>
<evidence type="ECO:0000256" key="1">
    <source>
        <dbReference type="ARBA" id="ARBA00004651"/>
    </source>
</evidence>
<comment type="subcellular location">
    <subcellularLocation>
        <location evidence="1">Cell membrane</location>
        <topology evidence="1">Multi-pass membrane protein</topology>
    </subcellularLocation>
</comment>
<feature type="transmembrane region" description="Helical" evidence="7">
    <location>
        <begin position="365"/>
        <end position="389"/>
    </location>
</feature>
<feature type="transmembrane region" description="Helical" evidence="7">
    <location>
        <begin position="131"/>
        <end position="150"/>
    </location>
</feature>
<evidence type="ECO:0008006" key="10">
    <source>
        <dbReference type="Google" id="ProtNLM"/>
    </source>
</evidence>
<feature type="transmembrane region" description="Helical" evidence="7">
    <location>
        <begin position="532"/>
        <end position="551"/>
    </location>
</feature>
<evidence type="ECO:0000256" key="5">
    <source>
        <dbReference type="ARBA" id="ARBA00022989"/>
    </source>
</evidence>
<name>A0ABN6DZH8_9BACT</name>
<dbReference type="InterPro" id="IPR000715">
    <property type="entry name" value="Glycosyl_transferase_4"/>
</dbReference>
<accession>A0ABN6DZH8</accession>
<evidence type="ECO:0000256" key="7">
    <source>
        <dbReference type="SAM" id="Phobius"/>
    </source>
</evidence>
<feature type="transmembrane region" description="Helical" evidence="7">
    <location>
        <begin position="215"/>
        <end position="232"/>
    </location>
</feature>
<keyword evidence="2" id="KW-1003">Cell membrane</keyword>
<dbReference type="Proteomes" id="UP001319827">
    <property type="component" value="Chromosome"/>
</dbReference>
<evidence type="ECO:0000256" key="3">
    <source>
        <dbReference type="ARBA" id="ARBA00022679"/>
    </source>
</evidence>
<evidence type="ECO:0000256" key="6">
    <source>
        <dbReference type="ARBA" id="ARBA00023136"/>
    </source>
</evidence>
<keyword evidence="4 7" id="KW-0812">Transmembrane</keyword>
<keyword evidence="3" id="KW-0808">Transferase</keyword>
<evidence type="ECO:0000256" key="2">
    <source>
        <dbReference type="ARBA" id="ARBA00022475"/>
    </source>
</evidence>
<organism evidence="8 9">
    <name type="scientific">Desulfuromonas versatilis</name>
    <dbReference type="NCBI Taxonomy" id="2802975"/>
    <lineage>
        <taxon>Bacteria</taxon>
        <taxon>Pseudomonadati</taxon>
        <taxon>Thermodesulfobacteriota</taxon>
        <taxon>Desulfuromonadia</taxon>
        <taxon>Desulfuromonadales</taxon>
        <taxon>Desulfuromonadaceae</taxon>
        <taxon>Desulfuromonas</taxon>
    </lineage>
</organism>
<dbReference type="PANTHER" id="PTHR22926:SF3">
    <property type="entry name" value="UNDECAPRENYL-PHOSPHATE ALPHA-N-ACETYLGLUCOSAMINYL 1-PHOSPHATE TRANSFERASE"/>
    <property type="match status" value="1"/>
</dbReference>
<reference evidence="8 9" key="1">
    <citation type="journal article" date="2016" name="C (Basel)">
        <title>Selective Growth of and Electricity Production by Marine Exoelectrogenic Bacteria in Self-Aggregated Hydrogel of Microbially Reduced Graphene Oxide.</title>
        <authorList>
            <person name="Yoshida N."/>
            <person name="Goto Y."/>
            <person name="Miyata Y."/>
        </authorList>
    </citation>
    <scope>NUCLEOTIDE SEQUENCE [LARGE SCALE GENOMIC DNA]</scope>
    <source>
        <strain evidence="8 9">NIT-T3</strain>
    </source>
</reference>
<gene>
    <name evidence="8" type="ORF">DESUT3_24600</name>
</gene>
<protein>
    <recommendedName>
        <fullName evidence="10">Undecaprenyl/decaprenyl-phosphate alpha-N-acetylglucosaminyl 1-phosphate transferase</fullName>
    </recommendedName>
</protein>
<feature type="transmembrane region" description="Helical" evidence="7">
    <location>
        <begin position="6"/>
        <end position="25"/>
    </location>
</feature>
<proteinExistence type="predicted"/>
<dbReference type="PROSITE" id="PS01348">
    <property type="entry name" value="MRAY_2"/>
    <property type="match status" value="1"/>
</dbReference>
<feature type="transmembrane region" description="Helical" evidence="7">
    <location>
        <begin position="503"/>
        <end position="520"/>
    </location>
</feature>
<keyword evidence="5 7" id="KW-1133">Transmembrane helix</keyword>
<feature type="transmembrane region" description="Helical" evidence="7">
    <location>
        <begin position="449"/>
        <end position="471"/>
    </location>
</feature>
<feature type="transmembrane region" description="Helical" evidence="7">
    <location>
        <begin position="315"/>
        <end position="335"/>
    </location>
</feature>
<feature type="transmembrane region" description="Helical" evidence="7">
    <location>
        <begin position="290"/>
        <end position="309"/>
    </location>
</feature>
<feature type="transmembrane region" description="Helical" evidence="7">
    <location>
        <begin position="186"/>
        <end position="203"/>
    </location>
</feature>